<dbReference type="AlphaFoldDB" id="A0AAE1D769"/>
<gene>
    <name evidence="1" type="ORF">RRG08_021069</name>
</gene>
<proteinExistence type="predicted"/>
<evidence type="ECO:0000313" key="1">
    <source>
        <dbReference type="EMBL" id="KAK3758953.1"/>
    </source>
</evidence>
<comment type="caution">
    <text evidence="1">The sequence shown here is derived from an EMBL/GenBank/DDBJ whole genome shotgun (WGS) entry which is preliminary data.</text>
</comment>
<dbReference type="EMBL" id="JAWDGP010005183">
    <property type="protein sequence ID" value="KAK3758953.1"/>
    <property type="molecule type" value="Genomic_DNA"/>
</dbReference>
<reference evidence="1" key="1">
    <citation type="journal article" date="2023" name="G3 (Bethesda)">
        <title>A reference genome for the long-term kleptoplast-retaining sea slug Elysia crispata morphotype clarki.</title>
        <authorList>
            <person name="Eastman K.E."/>
            <person name="Pendleton A.L."/>
            <person name="Shaikh M.A."/>
            <person name="Suttiyut T."/>
            <person name="Ogas R."/>
            <person name="Tomko P."/>
            <person name="Gavelis G."/>
            <person name="Widhalm J.R."/>
            <person name="Wisecaver J.H."/>
        </authorList>
    </citation>
    <scope>NUCLEOTIDE SEQUENCE</scope>
    <source>
        <strain evidence="1">ECLA1</strain>
    </source>
</reference>
<name>A0AAE1D769_9GAST</name>
<keyword evidence="2" id="KW-1185">Reference proteome</keyword>
<accession>A0AAE1D769</accession>
<evidence type="ECO:0000313" key="2">
    <source>
        <dbReference type="Proteomes" id="UP001283361"/>
    </source>
</evidence>
<protein>
    <submittedName>
        <fullName evidence="1">Uncharacterized protein</fullName>
    </submittedName>
</protein>
<sequence length="87" mass="9833">MRVPVVALSESGGRDNERVPVVATESEAETMSVYQWLLSESETETRVRVAVLRVLDRDNAKCTRGCSQRVLRQRWKTISVPVAAFRV</sequence>
<organism evidence="1 2">
    <name type="scientific">Elysia crispata</name>
    <name type="common">lettuce slug</name>
    <dbReference type="NCBI Taxonomy" id="231223"/>
    <lineage>
        <taxon>Eukaryota</taxon>
        <taxon>Metazoa</taxon>
        <taxon>Spiralia</taxon>
        <taxon>Lophotrochozoa</taxon>
        <taxon>Mollusca</taxon>
        <taxon>Gastropoda</taxon>
        <taxon>Heterobranchia</taxon>
        <taxon>Euthyneura</taxon>
        <taxon>Panpulmonata</taxon>
        <taxon>Sacoglossa</taxon>
        <taxon>Placobranchoidea</taxon>
        <taxon>Plakobranchidae</taxon>
        <taxon>Elysia</taxon>
    </lineage>
</organism>
<dbReference type="Proteomes" id="UP001283361">
    <property type="component" value="Unassembled WGS sequence"/>
</dbReference>